<dbReference type="Gene3D" id="1.10.720.10">
    <property type="match status" value="1"/>
</dbReference>
<dbReference type="Proteomes" id="UP000326939">
    <property type="component" value="Chromosome 11"/>
</dbReference>
<dbReference type="InterPro" id="IPR053038">
    <property type="entry name" value="RLP_Defense"/>
</dbReference>
<feature type="compositionally biased region" description="Basic and acidic residues" evidence="3">
    <location>
        <begin position="694"/>
        <end position="723"/>
    </location>
</feature>
<keyword evidence="8" id="KW-1185">Reference proteome</keyword>
<dbReference type="GO" id="GO:0006353">
    <property type="term" value="P:DNA-templated transcription termination"/>
    <property type="evidence" value="ECO:0007669"/>
    <property type="project" value="InterPro"/>
</dbReference>
<keyword evidence="4" id="KW-0812">Transmembrane</keyword>
<sequence length="802" mass="87540">MSPSPPKPLLLLPLLLLLLRTTSTEAATRTANATLPPSPSPTSSPTPPTTRTPSPSIHSILDPKQLRALQSMDIPTAKDPCIQPSPHNATICDSSSPFRHLVSLHLSNCSSDLALSYTALKSLSTLQSLSFTNCPVTPTRFPLDLALSLRSFTCIHSLKHLTGVGLSHFVNLTDLTVSNVPVNTSGLYVVLGNMHKLRSVTISNANVTGYIPKHLLFNLTHIDFSGNGLIGRIPSSITLLENLESLNLSSNALTGGIPSNFGDLISLKNVSLGSNSLSGAIPDSISAIPDLAHVDLSSNQLNGTIPKFFAEMKNLRYLNLANNEFHGVLPFNLTFMKRLAVIKVGGNSNLCYNHTILSSKLKLGIAPCDKHGLPLSPPPAKDDSSGDGSESDSSDYDDGSDDSSSKKEGHHGPNKVVLGLAIGLSSIVFLIVFLILLSKSLLRLADCFMSFHSQNFYKHNMMFFNLQSHYSSIFLSYEIQALHKGANIEQQVLNSISLFETCKAVQLLYQDCPFHKMQRISKDFLGKMVSALVLYPQNTFFNKPSCVSFSKQLKLWHPFYSLIVQLLCLLNLAEIADGSLAFASHNGVLQFSVSSIKSDGSSRGRPPRKSSASGRTEKEDEDSKSQSSVRKQLMSSNQEEIMALFRRIQSSISEGESTDTKKKKASRSEKSPTNSILEVLRHSRKHAKGPSTGREGKKVLTQERSVPEDQKTQAEHALEDVKLTRPPSNFTKKSPIPSPSTSRENTTEMNSESSEGEASNHKLELPGVEKMKLAELKELAKSRGIKGYSKLKKCELVELLRS</sequence>
<accession>A0A5N5KUW0</accession>
<dbReference type="SUPFAM" id="SSF52058">
    <property type="entry name" value="L domain-like"/>
    <property type="match status" value="1"/>
</dbReference>
<keyword evidence="1" id="KW-0433">Leucine-rich repeat</keyword>
<protein>
    <recommendedName>
        <fullName evidence="6">Rho termination factor-like N-terminal domain-containing protein</fullName>
    </recommendedName>
</protein>
<dbReference type="FunFam" id="3.80.10.10:FF:000383">
    <property type="entry name" value="Leucine-rich repeat receptor protein kinase EMS1"/>
    <property type="match status" value="1"/>
</dbReference>
<keyword evidence="5" id="KW-0732">Signal</keyword>
<keyword evidence="4" id="KW-1133">Transmembrane helix</keyword>
<dbReference type="InterPro" id="IPR011112">
    <property type="entry name" value="Rho-like_N"/>
</dbReference>
<feature type="region of interest" description="Disordered" evidence="3">
    <location>
        <begin position="374"/>
        <end position="411"/>
    </location>
</feature>
<feature type="chain" id="PRO_5024399458" description="Rho termination factor-like N-terminal domain-containing protein" evidence="5">
    <location>
        <begin position="27"/>
        <end position="802"/>
    </location>
</feature>
<feature type="region of interest" description="Disordered" evidence="3">
    <location>
        <begin position="29"/>
        <end position="59"/>
    </location>
</feature>
<evidence type="ECO:0000256" key="2">
    <source>
        <dbReference type="ARBA" id="ARBA00022737"/>
    </source>
</evidence>
<dbReference type="Pfam" id="PF07498">
    <property type="entry name" value="Rho_N"/>
    <property type="match status" value="1"/>
</dbReference>
<name>A0A5N5KUW0_9ROSI</name>
<dbReference type="Gene3D" id="3.80.10.10">
    <property type="entry name" value="Ribonuclease Inhibitor"/>
    <property type="match status" value="1"/>
</dbReference>
<feature type="region of interest" description="Disordered" evidence="3">
    <location>
        <begin position="596"/>
        <end position="633"/>
    </location>
</feature>
<keyword evidence="2" id="KW-0677">Repeat</keyword>
<evidence type="ECO:0000259" key="6">
    <source>
        <dbReference type="Pfam" id="PF07498"/>
    </source>
</evidence>
<feature type="compositionally biased region" description="Acidic residues" evidence="3">
    <location>
        <begin position="389"/>
        <end position="401"/>
    </location>
</feature>
<evidence type="ECO:0000313" key="8">
    <source>
        <dbReference type="Proteomes" id="UP000326939"/>
    </source>
</evidence>
<organism evidence="7 8">
    <name type="scientific">Salix brachista</name>
    <dbReference type="NCBI Taxonomy" id="2182728"/>
    <lineage>
        <taxon>Eukaryota</taxon>
        <taxon>Viridiplantae</taxon>
        <taxon>Streptophyta</taxon>
        <taxon>Embryophyta</taxon>
        <taxon>Tracheophyta</taxon>
        <taxon>Spermatophyta</taxon>
        <taxon>Magnoliopsida</taxon>
        <taxon>eudicotyledons</taxon>
        <taxon>Gunneridae</taxon>
        <taxon>Pentapetalae</taxon>
        <taxon>rosids</taxon>
        <taxon>fabids</taxon>
        <taxon>Malpighiales</taxon>
        <taxon>Salicaceae</taxon>
        <taxon>Saliceae</taxon>
        <taxon>Salix</taxon>
    </lineage>
</organism>
<dbReference type="Pfam" id="PF13855">
    <property type="entry name" value="LRR_8"/>
    <property type="match status" value="1"/>
</dbReference>
<evidence type="ECO:0000256" key="3">
    <source>
        <dbReference type="SAM" id="MobiDB-lite"/>
    </source>
</evidence>
<feature type="compositionally biased region" description="Pro residues" evidence="3">
    <location>
        <begin position="36"/>
        <end position="50"/>
    </location>
</feature>
<dbReference type="PANTHER" id="PTHR48064">
    <property type="entry name" value="OS01G0750400 PROTEIN"/>
    <property type="match status" value="1"/>
</dbReference>
<evidence type="ECO:0000256" key="5">
    <source>
        <dbReference type="SAM" id="SignalP"/>
    </source>
</evidence>
<evidence type="ECO:0000313" key="7">
    <source>
        <dbReference type="EMBL" id="KAB5534162.1"/>
    </source>
</evidence>
<feature type="domain" description="Rho termination factor-like N-terminal" evidence="6">
    <location>
        <begin position="769"/>
        <end position="798"/>
    </location>
</feature>
<feature type="region of interest" description="Disordered" evidence="3">
    <location>
        <begin position="648"/>
        <end position="768"/>
    </location>
</feature>
<dbReference type="EMBL" id="VDCV01000011">
    <property type="protein sequence ID" value="KAB5534162.1"/>
    <property type="molecule type" value="Genomic_DNA"/>
</dbReference>
<evidence type="ECO:0000256" key="1">
    <source>
        <dbReference type="ARBA" id="ARBA00022614"/>
    </source>
</evidence>
<dbReference type="InterPro" id="IPR001611">
    <property type="entry name" value="Leu-rich_rpt"/>
</dbReference>
<dbReference type="InterPro" id="IPR032675">
    <property type="entry name" value="LRR_dom_sf"/>
</dbReference>
<dbReference type="AlphaFoldDB" id="A0A5N5KUW0"/>
<feature type="transmembrane region" description="Helical" evidence="4">
    <location>
        <begin position="416"/>
        <end position="437"/>
    </location>
</feature>
<feature type="compositionally biased region" description="Basic and acidic residues" evidence="3">
    <location>
        <begin position="615"/>
        <end position="624"/>
    </location>
</feature>
<comment type="caution">
    <text evidence="7">The sequence shown here is derived from an EMBL/GenBank/DDBJ whole genome shotgun (WGS) entry which is preliminary data.</text>
</comment>
<dbReference type="PANTHER" id="PTHR48064:SF1">
    <property type="entry name" value="RECEPTOR-LIKE PROTEIN 51-RELATED"/>
    <property type="match status" value="1"/>
</dbReference>
<gene>
    <name evidence="7" type="ORF">DKX38_017248</name>
</gene>
<feature type="compositionally biased region" description="Low complexity" evidence="3">
    <location>
        <begin position="597"/>
        <end position="614"/>
    </location>
</feature>
<proteinExistence type="predicted"/>
<keyword evidence="4" id="KW-0472">Membrane</keyword>
<reference evidence="8" key="1">
    <citation type="journal article" date="2019" name="Gigascience">
        <title>De novo genome assembly of the endangered Acer yangbiense, a plant species with extremely small populations endemic to Yunnan Province, China.</title>
        <authorList>
            <person name="Yang J."/>
            <person name="Wariss H.M."/>
            <person name="Tao L."/>
            <person name="Zhang R."/>
            <person name="Yun Q."/>
            <person name="Hollingsworth P."/>
            <person name="Dao Z."/>
            <person name="Luo G."/>
            <person name="Guo H."/>
            <person name="Ma Y."/>
            <person name="Sun W."/>
        </authorList>
    </citation>
    <scope>NUCLEOTIDE SEQUENCE [LARGE SCALE GENOMIC DNA]</scope>
    <source>
        <strain evidence="8">cv. br00</strain>
    </source>
</reference>
<feature type="compositionally biased region" description="Low complexity" evidence="3">
    <location>
        <begin position="731"/>
        <end position="757"/>
    </location>
</feature>
<evidence type="ECO:0000256" key="4">
    <source>
        <dbReference type="SAM" id="Phobius"/>
    </source>
</evidence>
<feature type="compositionally biased region" description="Basic and acidic residues" evidence="3">
    <location>
        <begin position="758"/>
        <end position="768"/>
    </location>
</feature>
<dbReference type="Pfam" id="PF00560">
    <property type="entry name" value="LRR_1"/>
    <property type="match status" value="2"/>
</dbReference>
<feature type="signal peptide" evidence="5">
    <location>
        <begin position="1"/>
        <end position="26"/>
    </location>
</feature>